<protein>
    <submittedName>
        <fullName evidence="1">Uncharacterized protein</fullName>
    </submittedName>
</protein>
<dbReference type="RefSeq" id="WP_015926403.1">
    <property type="nucleotide sequence ID" value="NC_011898.1"/>
</dbReference>
<dbReference type="Proteomes" id="UP000001349">
    <property type="component" value="Chromosome"/>
</dbReference>
<dbReference type="AlphaFoldDB" id="B8I912"/>
<dbReference type="OrthoDB" id="6119186at2"/>
<keyword evidence="2" id="KW-1185">Reference proteome</keyword>
<dbReference type="EMBL" id="CP001348">
    <property type="protein sequence ID" value="ACL77344.1"/>
    <property type="molecule type" value="Genomic_DNA"/>
</dbReference>
<evidence type="ECO:0000313" key="1">
    <source>
        <dbReference type="EMBL" id="ACL77344.1"/>
    </source>
</evidence>
<accession>B8I912</accession>
<dbReference type="KEGG" id="cce:Ccel_3052"/>
<sequence length="109" mass="12931">MILSVLGNIWSKLPFAKIYRYIKNKFNEHIYIECGVKKNTYQDTEDGFIYTEKNNEKDGPFCPQCWYGKGRRIPLVHLHDGVYKCNLCEQHKYAANYKRPSPFLKIPPR</sequence>
<name>B8I912_RUMCH</name>
<gene>
    <name evidence="1" type="ordered locus">Ccel_3052</name>
</gene>
<evidence type="ECO:0000313" key="2">
    <source>
        <dbReference type="Proteomes" id="UP000001349"/>
    </source>
</evidence>
<reference evidence="1 2" key="1">
    <citation type="submission" date="2009-01" db="EMBL/GenBank/DDBJ databases">
        <title>Complete sequence of Clostridium cellulolyticum H10.</title>
        <authorList>
            <consortium name="US DOE Joint Genome Institute"/>
            <person name="Lucas S."/>
            <person name="Copeland A."/>
            <person name="Lapidus A."/>
            <person name="Glavina del Rio T."/>
            <person name="Dalin E."/>
            <person name="Tice H."/>
            <person name="Bruce D."/>
            <person name="Goodwin L."/>
            <person name="Pitluck S."/>
            <person name="Chertkov O."/>
            <person name="Saunders E."/>
            <person name="Brettin T."/>
            <person name="Detter J.C."/>
            <person name="Han C."/>
            <person name="Larimer F."/>
            <person name="Land M."/>
            <person name="Hauser L."/>
            <person name="Kyrpides N."/>
            <person name="Ivanova N."/>
            <person name="Zhou J."/>
            <person name="Richardson P."/>
        </authorList>
    </citation>
    <scope>NUCLEOTIDE SEQUENCE [LARGE SCALE GENOMIC DNA]</scope>
    <source>
        <strain evidence="2">ATCC 35319 / DSM 5812 / JCM 6584 / H10</strain>
    </source>
</reference>
<proteinExistence type="predicted"/>
<organism evidence="1 2">
    <name type="scientific">Ruminiclostridium cellulolyticum (strain ATCC 35319 / DSM 5812 / JCM 6584 / H10)</name>
    <name type="common">Clostridium cellulolyticum</name>
    <dbReference type="NCBI Taxonomy" id="394503"/>
    <lineage>
        <taxon>Bacteria</taxon>
        <taxon>Bacillati</taxon>
        <taxon>Bacillota</taxon>
        <taxon>Clostridia</taxon>
        <taxon>Eubacteriales</taxon>
        <taxon>Oscillospiraceae</taxon>
        <taxon>Ruminiclostridium</taxon>
    </lineage>
</organism>
<dbReference type="STRING" id="394503.Ccel_3052"/>
<dbReference type="HOGENOM" id="CLU_2179234_0_0_9"/>